<keyword evidence="3" id="KW-1185">Reference proteome</keyword>
<dbReference type="OrthoDB" id="194443at2759"/>
<proteinExistence type="predicted"/>
<dbReference type="Proteomes" id="UP000664132">
    <property type="component" value="Unassembled WGS sequence"/>
</dbReference>
<evidence type="ECO:0000259" key="1">
    <source>
        <dbReference type="PROSITE" id="PS50097"/>
    </source>
</evidence>
<dbReference type="Pfam" id="PF00651">
    <property type="entry name" value="BTB"/>
    <property type="match status" value="1"/>
</dbReference>
<accession>A0A8H7TJW1</accession>
<dbReference type="CDD" id="cd18186">
    <property type="entry name" value="BTB_POZ_ZBTB_KLHL-like"/>
    <property type="match status" value="1"/>
</dbReference>
<dbReference type="Gene3D" id="3.30.710.10">
    <property type="entry name" value="Potassium Channel Kv1.1, Chain A"/>
    <property type="match status" value="1"/>
</dbReference>
<protein>
    <recommendedName>
        <fullName evidence="1">BTB domain-containing protein</fullName>
    </recommendedName>
</protein>
<comment type="caution">
    <text evidence="2">The sequence shown here is derived from an EMBL/GenBank/DDBJ whole genome shotgun (WGS) entry which is preliminary data.</text>
</comment>
<dbReference type="PANTHER" id="PTHR47843">
    <property type="entry name" value="BTB DOMAIN-CONTAINING PROTEIN-RELATED"/>
    <property type="match status" value="1"/>
</dbReference>
<gene>
    <name evidence="2" type="ORF">IFR04_006636</name>
</gene>
<evidence type="ECO:0000313" key="3">
    <source>
        <dbReference type="Proteomes" id="UP000664132"/>
    </source>
</evidence>
<sequence length="148" mass="16527">MCSWIKGICTKMSASFGQSRQLSGDVVAIEVSGNGKTFKVHKNLLCDKVPVFAAMFKGNFQEASTGLAKLPEDDEKAFEYFIGWLYRGALDPTTDCGHLLNLYGFAKKYDLVSLMDLTIDTMIKYLVAANILLTGFDVDHIYRITHEK</sequence>
<feature type="domain" description="BTB" evidence="1">
    <location>
        <begin position="25"/>
        <end position="94"/>
    </location>
</feature>
<dbReference type="SMART" id="SM00225">
    <property type="entry name" value="BTB"/>
    <property type="match status" value="1"/>
</dbReference>
<dbReference type="PANTHER" id="PTHR47843:SF7">
    <property type="entry name" value="BTB DOMAIN-CONTAINING PROTEIN"/>
    <property type="match status" value="1"/>
</dbReference>
<reference evidence="2" key="1">
    <citation type="submission" date="2021-02" db="EMBL/GenBank/DDBJ databases">
        <title>Genome sequence Cadophora malorum strain M34.</title>
        <authorList>
            <person name="Stefanovic E."/>
            <person name="Vu D."/>
            <person name="Scully C."/>
            <person name="Dijksterhuis J."/>
            <person name="Roader J."/>
            <person name="Houbraken J."/>
        </authorList>
    </citation>
    <scope>NUCLEOTIDE SEQUENCE</scope>
    <source>
        <strain evidence="2">M34</strain>
    </source>
</reference>
<organism evidence="2 3">
    <name type="scientific">Cadophora malorum</name>
    <dbReference type="NCBI Taxonomy" id="108018"/>
    <lineage>
        <taxon>Eukaryota</taxon>
        <taxon>Fungi</taxon>
        <taxon>Dikarya</taxon>
        <taxon>Ascomycota</taxon>
        <taxon>Pezizomycotina</taxon>
        <taxon>Leotiomycetes</taxon>
        <taxon>Helotiales</taxon>
        <taxon>Ploettnerulaceae</taxon>
        <taxon>Cadophora</taxon>
    </lineage>
</organism>
<dbReference type="SUPFAM" id="SSF54695">
    <property type="entry name" value="POZ domain"/>
    <property type="match status" value="1"/>
</dbReference>
<dbReference type="InterPro" id="IPR011333">
    <property type="entry name" value="SKP1/BTB/POZ_sf"/>
</dbReference>
<evidence type="ECO:0000313" key="2">
    <source>
        <dbReference type="EMBL" id="KAG4420258.1"/>
    </source>
</evidence>
<dbReference type="InterPro" id="IPR000210">
    <property type="entry name" value="BTB/POZ_dom"/>
</dbReference>
<dbReference type="EMBL" id="JAFJYH010000088">
    <property type="protein sequence ID" value="KAG4420258.1"/>
    <property type="molecule type" value="Genomic_DNA"/>
</dbReference>
<name>A0A8H7TJW1_9HELO</name>
<dbReference type="PROSITE" id="PS50097">
    <property type="entry name" value="BTB"/>
    <property type="match status" value="1"/>
</dbReference>
<dbReference type="AlphaFoldDB" id="A0A8H7TJW1"/>